<dbReference type="InterPro" id="IPR032466">
    <property type="entry name" value="Metal_Hydrolase"/>
</dbReference>
<accession>A0A2U1FFY8</accession>
<dbReference type="GO" id="GO:0016810">
    <property type="term" value="F:hydrolase activity, acting on carbon-nitrogen (but not peptide) bonds"/>
    <property type="evidence" value="ECO:0007669"/>
    <property type="project" value="InterPro"/>
</dbReference>
<dbReference type="EMBL" id="QEKW01000004">
    <property type="protein sequence ID" value="PVZ11114.1"/>
    <property type="molecule type" value="Genomic_DNA"/>
</dbReference>
<dbReference type="Pfam" id="PF01979">
    <property type="entry name" value="Amidohydro_1"/>
    <property type="match status" value="1"/>
</dbReference>
<comment type="caution">
    <text evidence="3">The sequence shown here is derived from an EMBL/GenBank/DDBJ whole genome shotgun (WGS) entry which is preliminary data.</text>
</comment>
<dbReference type="Proteomes" id="UP000245639">
    <property type="component" value="Unassembled WGS sequence"/>
</dbReference>
<dbReference type="RefSeq" id="WP_116708110.1">
    <property type="nucleotide sequence ID" value="NZ_QEKW01000004.1"/>
</dbReference>
<dbReference type="Gene3D" id="3.20.20.140">
    <property type="entry name" value="Metal-dependent hydrolases"/>
    <property type="match status" value="1"/>
</dbReference>
<name>A0A2U1FFY8_9PSEU</name>
<dbReference type="SUPFAM" id="SSF51556">
    <property type="entry name" value="Metallo-dependent hydrolases"/>
    <property type="match status" value="1"/>
</dbReference>
<dbReference type="InterPro" id="IPR011059">
    <property type="entry name" value="Metal-dep_hydrolase_composite"/>
</dbReference>
<evidence type="ECO:0000313" key="3">
    <source>
        <dbReference type="EMBL" id="PVZ11114.1"/>
    </source>
</evidence>
<reference evidence="3 4" key="1">
    <citation type="submission" date="2018-04" db="EMBL/GenBank/DDBJ databases">
        <title>Genomic Encyclopedia of Type Strains, Phase IV (KMG-IV): sequencing the most valuable type-strain genomes for metagenomic binning, comparative biology and taxonomic classification.</title>
        <authorList>
            <person name="Goeker M."/>
        </authorList>
    </citation>
    <scope>NUCLEOTIDE SEQUENCE [LARGE SCALE GENOMIC DNA]</scope>
    <source>
        <strain evidence="3 4">DSM 45771</strain>
    </source>
</reference>
<keyword evidence="4" id="KW-1185">Reference proteome</keyword>
<evidence type="ECO:0000313" key="4">
    <source>
        <dbReference type="Proteomes" id="UP000245639"/>
    </source>
</evidence>
<dbReference type="InterPro" id="IPR006680">
    <property type="entry name" value="Amidohydro-rel"/>
</dbReference>
<organism evidence="3 4">
    <name type="scientific">Actinomycetospora cinnamomea</name>
    <dbReference type="NCBI Taxonomy" id="663609"/>
    <lineage>
        <taxon>Bacteria</taxon>
        <taxon>Bacillati</taxon>
        <taxon>Actinomycetota</taxon>
        <taxon>Actinomycetes</taxon>
        <taxon>Pseudonocardiales</taxon>
        <taxon>Pseudonocardiaceae</taxon>
        <taxon>Actinomycetospora</taxon>
    </lineage>
</organism>
<evidence type="ECO:0000259" key="2">
    <source>
        <dbReference type="Pfam" id="PF01979"/>
    </source>
</evidence>
<protein>
    <submittedName>
        <fullName evidence="3">5-methylthioadenosine/S-adenosylhomocysteine deaminase</fullName>
    </submittedName>
</protein>
<keyword evidence="1" id="KW-0378">Hydrolase</keyword>
<dbReference type="Gene3D" id="2.30.40.10">
    <property type="entry name" value="Urease, subunit C, domain 1"/>
    <property type="match status" value="1"/>
</dbReference>
<dbReference type="PANTHER" id="PTHR43794">
    <property type="entry name" value="AMINOHYDROLASE SSNA-RELATED"/>
    <property type="match status" value="1"/>
</dbReference>
<evidence type="ECO:0000256" key="1">
    <source>
        <dbReference type="ARBA" id="ARBA00022801"/>
    </source>
</evidence>
<dbReference type="PANTHER" id="PTHR43794:SF11">
    <property type="entry name" value="AMIDOHYDROLASE-RELATED DOMAIN-CONTAINING PROTEIN"/>
    <property type="match status" value="1"/>
</dbReference>
<sequence length="442" mass="46018">MGAVSTARRLHAPVVLPCDEDMTVLRDAVVDVDDDGRIAHVGPADAAPATDAPVTQLAGLVMPGLVNAHAHTPLTVLRGLGGDLPLMRWLLEVVWPAEARLGGADVRAGMLAGSAEMLRGGVTTSAEMYFQSEHVVEAVLEIGSRVVLTPGIITAPGMERLGTWQQMRDAITRWIDADGLRFGPGERIELGYGPHAAYTLPTEAIVTTAALARERGALMHLHVAEAPGEDDAVRAEFGSVPAMLEATGSLGGRVLAAHAIQLSDDDIAILARHDVAVAHCPGSNAKLAAGVARLTDLRAAGIRLGLGTDSPASNDDLDLWEEQRLASLFARQRGADATALTASGALALATREGARALGRDDLGVLAPGAWADLVHVALDDASFVDPDDDVQLISNLVWAAGSRGVRDVWVAGEQVLGDGVPTRVDPGEVLAGARRVAAKVKA</sequence>
<dbReference type="InterPro" id="IPR050287">
    <property type="entry name" value="MTA/SAH_deaminase"/>
</dbReference>
<feature type="domain" description="Amidohydrolase-related" evidence="2">
    <location>
        <begin position="60"/>
        <end position="415"/>
    </location>
</feature>
<dbReference type="AlphaFoldDB" id="A0A2U1FFY8"/>
<proteinExistence type="predicted"/>
<gene>
    <name evidence="3" type="ORF">C8D89_104328</name>
</gene>
<dbReference type="SUPFAM" id="SSF51338">
    <property type="entry name" value="Composite domain of metallo-dependent hydrolases"/>
    <property type="match status" value="2"/>
</dbReference>
<dbReference type="OrthoDB" id="3189065at2"/>